<dbReference type="EC" id="2.7.13.3" evidence="2"/>
<organism evidence="9 10">
    <name type="scientific">Haloarcula quadrata</name>
    <dbReference type="NCBI Taxonomy" id="182779"/>
    <lineage>
        <taxon>Archaea</taxon>
        <taxon>Methanobacteriati</taxon>
        <taxon>Methanobacteriota</taxon>
        <taxon>Stenosarchaea group</taxon>
        <taxon>Halobacteria</taxon>
        <taxon>Halobacteriales</taxon>
        <taxon>Haloarculaceae</taxon>
        <taxon>Haloarcula</taxon>
    </lineage>
</organism>
<dbReference type="SUPFAM" id="SSF55874">
    <property type="entry name" value="ATPase domain of HSP90 chaperone/DNA topoisomerase II/histidine kinase"/>
    <property type="match status" value="1"/>
</dbReference>
<comment type="catalytic activity">
    <reaction evidence="1">
        <text>ATP + protein L-histidine = ADP + protein N-phospho-L-histidine.</text>
        <dbReference type="EC" id="2.7.13.3"/>
    </reaction>
</comment>
<evidence type="ECO:0000313" key="9">
    <source>
        <dbReference type="EMBL" id="RKS82234.1"/>
    </source>
</evidence>
<dbReference type="SMART" id="SM00387">
    <property type="entry name" value="HATPase_c"/>
    <property type="match status" value="1"/>
</dbReference>
<comment type="caution">
    <text evidence="9">The sequence shown here is derived from an EMBL/GenBank/DDBJ whole genome shotgun (WGS) entry which is preliminary data.</text>
</comment>
<keyword evidence="4 9" id="KW-0418">Kinase</keyword>
<evidence type="ECO:0000256" key="1">
    <source>
        <dbReference type="ARBA" id="ARBA00000085"/>
    </source>
</evidence>
<feature type="compositionally biased region" description="Basic and acidic residues" evidence="6">
    <location>
        <begin position="398"/>
        <end position="408"/>
    </location>
</feature>
<sequence>MHVSQTNAEVTHPDRRSDRLPALIQGVGFFFLLGGVGNYFYFSDAGLPALLTADFVVSMLAVVPFAAAIIVGGFWLENSKIDPNQYRRIGVWFAGGLVAFLLLNVVMIFTWPTGSLGEDIGWALFAAVVGGAGGLVMGIFEARAISRAVEAERQRLQREAIEQRNERLDEFAAVVAHDLRNPLNVASGQVELERMDRDSKHLQAAATAMDRMETLIDRTLTLARSGHVISDTETVALAELVDGCWEAVPTMDGTLENEVTAVIDADPDRLRHLFENLFRNAVEHGSTGSQTESDDSVEHGSTGRQSPSADTLERGSVDLTVRVGEMAGGFYVADNGSGIPPAKRDAVLDDGYTTTDGEGGLGLAIVQRIVEAHGWEIDITESDEGGTRFEITNVTKTPRSDEDTDTRSKTPIQP</sequence>
<feature type="region of interest" description="Disordered" evidence="6">
    <location>
        <begin position="283"/>
        <end position="316"/>
    </location>
</feature>
<dbReference type="InterPro" id="IPR050736">
    <property type="entry name" value="Sensor_HK_Regulatory"/>
</dbReference>
<dbReference type="PANTHER" id="PTHR43711:SF1">
    <property type="entry name" value="HISTIDINE KINASE 1"/>
    <property type="match status" value="1"/>
</dbReference>
<evidence type="ECO:0000256" key="5">
    <source>
        <dbReference type="ARBA" id="ARBA00023012"/>
    </source>
</evidence>
<proteinExistence type="predicted"/>
<evidence type="ECO:0000256" key="4">
    <source>
        <dbReference type="ARBA" id="ARBA00022777"/>
    </source>
</evidence>
<dbReference type="SMART" id="SM00388">
    <property type="entry name" value="HisKA"/>
    <property type="match status" value="1"/>
</dbReference>
<dbReference type="InterPro" id="IPR003661">
    <property type="entry name" value="HisK_dim/P_dom"/>
</dbReference>
<gene>
    <name evidence="9" type="ORF">BDK61_1535</name>
</gene>
<dbReference type="Gene3D" id="1.10.287.130">
    <property type="match status" value="1"/>
</dbReference>
<dbReference type="PROSITE" id="PS50109">
    <property type="entry name" value="HIS_KIN"/>
    <property type="match status" value="1"/>
</dbReference>
<dbReference type="PANTHER" id="PTHR43711">
    <property type="entry name" value="TWO-COMPONENT HISTIDINE KINASE"/>
    <property type="match status" value="1"/>
</dbReference>
<feature type="transmembrane region" description="Helical" evidence="7">
    <location>
        <begin position="55"/>
        <end position="77"/>
    </location>
</feature>
<evidence type="ECO:0000259" key="8">
    <source>
        <dbReference type="PROSITE" id="PS50109"/>
    </source>
</evidence>
<evidence type="ECO:0000256" key="3">
    <source>
        <dbReference type="ARBA" id="ARBA00022679"/>
    </source>
</evidence>
<dbReference type="InterPro" id="IPR036097">
    <property type="entry name" value="HisK_dim/P_sf"/>
</dbReference>
<keyword evidence="3" id="KW-0808">Transferase</keyword>
<evidence type="ECO:0000256" key="7">
    <source>
        <dbReference type="SAM" id="Phobius"/>
    </source>
</evidence>
<evidence type="ECO:0000256" key="6">
    <source>
        <dbReference type="SAM" id="MobiDB-lite"/>
    </source>
</evidence>
<dbReference type="Pfam" id="PF02518">
    <property type="entry name" value="HATPase_c"/>
    <property type="match status" value="1"/>
</dbReference>
<feature type="transmembrane region" description="Helical" evidence="7">
    <location>
        <begin position="89"/>
        <end position="114"/>
    </location>
</feature>
<dbReference type="InterPro" id="IPR036890">
    <property type="entry name" value="HATPase_C_sf"/>
</dbReference>
<keyword evidence="7" id="KW-0812">Transmembrane</keyword>
<dbReference type="AlphaFoldDB" id="A0A495R5C6"/>
<dbReference type="InterPro" id="IPR003594">
    <property type="entry name" value="HATPase_dom"/>
</dbReference>
<keyword evidence="5" id="KW-0902">Two-component regulatory system</keyword>
<dbReference type="Gene3D" id="3.30.565.10">
    <property type="entry name" value="Histidine kinase-like ATPase, C-terminal domain"/>
    <property type="match status" value="1"/>
</dbReference>
<accession>A0A495R5C6</accession>
<feature type="transmembrane region" description="Helical" evidence="7">
    <location>
        <begin position="120"/>
        <end position="140"/>
    </location>
</feature>
<dbReference type="EMBL" id="RBWW01000001">
    <property type="protein sequence ID" value="RKS82234.1"/>
    <property type="molecule type" value="Genomic_DNA"/>
</dbReference>
<evidence type="ECO:0000313" key="10">
    <source>
        <dbReference type="Proteomes" id="UP000268233"/>
    </source>
</evidence>
<evidence type="ECO:0000256" key="2">
    <source>
        <dbReference type="ARBA" id="ARBA00012438"/>
    </source>
</evidence>
<dbReference type="SUPFAM" id="SSF47384">
    <property type="entry name" value="Homodimeric domain of signal transducing histidine kinase"/>
    <property type="match status" value="1"/>
</dbReference>
<keyword evidence="7" id="KW-1133">Transmembrane helix</keyword>
<name>A0A495R5C6_9EURY</name>
<reference evidence="9 10" key="1">
    <citation type="submission" date="2018-10" db="EMBL/GenBank/DDBJ databases">
        <title>Genomic Encyclopedia of Archaeal and Bacterial Type Strains, Phase II (KMG-II): from individual species to whole genera.</title>
        <authorList>
            <person name="Goeker M."/>
        </authorList>
    </citation>
    <scope>NUCLEOTIDE SEQUENCE [LARGE SCALE GENOMIC DNA]</scope>
    <source>
        <strain evidence="9 10">DSM 11927</strain>
    </source>
</reference>
<dbReference type="Pfam" id="PF00512">
    <property type="entry name" value="HisKA"/>
    <property type="match status" value="1"/>
</dbReference>
<dbReference type="Proteomes" id="UP000268233">
    <property type="component" value="Unassembled WGS sequence"/>
</dbReference>
<dbReference type="CDD" id="cd00075">
    <property type="entry name" value="HATPase"/>
    <property type="match status" value="1"/>
</dbReference>
<feature type="transmembrane region" description="Helical" evidence="7">
    <location>
        <begin position="20"/>
        <end position="43"/>
    </location>
</feature>
<keyword evidence="7" id="KW-0472">Membrane</keyword>
<keyword evidence="10" id="KW-1185">Reference proteome</keyword>
<dbReference type="InterPro" id="IPR005467">
    <property type="entry name" value="His_kinase_dom"/>
</dbReference>
<dbReference type="GO" id="GO:0000155">
    <property type="term" value="F:phosphorelay sensor kinase activity"/>
    <property type="evidence" value="ECO:0007669"/>
    <property type="project" value="InterPro"/>
</dbReference>
<feature type="region of interest" description="Disordered" evidence="6">
    <location>
        <begin position="393"/>
        <end position="414"/>
    </location>
</feature>
<dbReference type="CDD" id="cd00082">
    <property type="entry name" value="HisKA"/>
    <property type="match status" value="1"/>
</dbReference>
<protein>
    <recommendedName>
        <fullName evidence="2">histidine kinase</fullName>
        <ecNumber evidence="2">2.7.13.3</ecNumber>
    </recommendedName>
</protein>
<feature type="domain" description="Histidine kinase" evidence="8">
    <location>
        <begin position="174"/>
        <end position="397"/>
    </location>
</feature>